<keyword evidence="4 8" id="KW-0408">Iron</keyword>
<organism evidence="9 10">
    <name type="scientific">Ottowia oryzae</name>
    <dbReference type="NCBI Taxonomy" id="2109914"/>
    <lineage>
        <taxon>Bacteria</taxon>
        <taxon>Pseudomonadati</taxon>
        <taxon>Pseudomonadota</taxon>
        <taxon>Betaproteobacteria</taxon>
        <taxon>Burkholderiales</taxon>
        <taxon>Comamonadaceae</taxon>
        <taxon>Ottowia</taxon>
    </lineage>
</organism>
<evidence type="ECO:0000256" key="6">
    <source>
        <dbReference type="ARBA" id="ARBA00034078"/>
    </source>
</evidence>
<dbReference type="FunFam" id="1.10.10.1590:FF:000001">
    <property type="entry name" value="NADH-quinone oxidoreductase subunit E"/>
    <property type="match status" value="1"/>
</dbReference>
<dbReference type="PANTHER" id="PTHR10371:SF3">
    <property type="entry name" value="NADH DEHYDROGENASE [UBIQUINONE] FLAVOPROTEIN 2, MITOCHONDRIAL"/>
    <property type="match status" value="1"/>
</dbReference>
<evidence type="ECO:0000256" key="7">
    <source>
        <dbReference type="ARBA" id="ARBA00047712"/>
    </source>
</evidence>
<dbReference type="Gene3D" id="1.10.10.1590">
    <property type="entry name" value="NADH-quinone oxidoreductase subunit E"/>
    <property type="match status" value="1"/>
</dbReference>
<dbReference type="OrthoDB" id="9807941at2"/>
<dbReference type="NCBIfam" id="NF005723">
    <property type="entry name" value="PRK07539.1-3"/>
    <property type="match status" value="1"/>
</dbReference>
<reference evidence="9 10" key="1">
    <citation type="submission" date="2018-03" db="EMBL/GenBank/DDBJ databases">
        <title>Genome sequencing of Ottowia sp.</title>
        <authorList>
            <person name="Kim S.-J."/>
            <person name="Heo J."/>
            <person name="Kwon S.-W."/>
        </authorList>
    </citation>
    <scope>NUCLEOTIDE SEQUENCE [LARGE SCALE GENOMIC DNA]</scope>
    <source>
        <strain evidence="9 10">KADR8-3</strain>
    </source>
</reference>
<dbReference type="InterPro" id="IPR002023">
    <property type="entry name" value="NuoE-like"/>
</dbReference>
<name>A0A2S0MFF0_9BURK</name>
<keyword evidence="5 8" id="KW-0411">Iron-sulfur</keyword>
<comment type="catalytic activity">
    <reaction evidence="7">
        <text>a quinone + NADH + 5 H(+)(in) = a quinol + NAD(+) + 4 H(+)(out)</text>
        <dbReference type="Rhea" id="RHEA:57888"/>
        <dbReference type="ChEBI" id="CHEBI:15378"/>
        <dbReference type="ChEBI" id="CHEBI:24646"/>
        <dbReference type="ChEBI" id="CHEBI:57540"/>
        <dbReference type="ChEBI" id="CHEBI:57945"/>
        <dbReference type="ChEBI" id="CHEBI:132124"/>
    </reaction>
</comment>
<evidence type="ECO:0000256" key="2">
    <source>
        <dbReference type="ARBA" id="ARBA00022714"/>
    </source>
</evidence>
<dbReference type="CDD" id="cd03064">
    <property type="entry name" value="TRX_Fd_NuoE"/>
    <property type="match status" value="1"/>
</dbReference>
<dbReference type="PIRSF" id="PIRSF000216">
    <property type="entry name" value="NADH_DH_24kDa"/>
    <property type="match status" value="1"/>
</dbReference>
<evidence type="ECO:0000313" key="9">
    <source>
        <dbReference type="EMBL" id="AVO34443.1"/>
    </source>
</evidence>
<dbReference type="GO" id="GO:0051537">
    <property type="term" value="F:2 iron, 2 sulfur cluster binding"/>
    <property type="evidence" value="ECO:0007669"/>
    <property type="project" value="UniProtKB-KW"/>
</dbReference>
<dbReference type="PANTHER" id="PTHR10371">
    <property type="entry name" value="NADH DEHYDROGENASE UBIQUINONE FLAVOPROTEIN 2, MITOCHONDRIAL"/>
    <property type="match status" value="1"/>
</dbReference>
<dbReference type="GO" id="GO:0003954">
    <property type="term" value="F:NADH dehydrogenase activity"/>
    <property type="evidence" value="ECO:0007669"/>
    <property type="project" value="TreeGrafter"/>
</dbReference>
<protein>
    <submittedName>
        <fullName evidence="9">NADH-quinone oxidoreductase subunit NuoE</fullName>
    </submittedName>
</protein>
<evidence type="ECO:0000256" key="3">
    <source>
        <dbReference type="ARBA" id="ARBA00022723"/>
    </source>
</evidence>
<dbReference type="NCBIfam" id="TIGR01958">
    <property type="entry name" value="nuoE_fam"/>
    <property type="match status" value="1"/>
</dbReference>
<dbReference type="Pfam" id="PF01257">
    <property type="entry name" value="2Fe-2S_thioredx"/>
    <property type="match status" value="1"/>
</dbReference>
<keyword evidence="10" id="KW-1185">Reference proteome</keyword>
<evidence type="ECO:0000256" key="5">
    <source>
        <dbReference type="ARBA" id="ARBA00023014"/>
    </source>
</evidence>
<dbReference type="KEGG" id="otk:C6570_09560"/>
<comment type="cofactor">
    <cofactor evidence="6">
        <name>[2Fe-2S] cluster</name>
        <dbReference type="ChEBI" id="CHEBI:190135"/>
    </cofactor>
</comment>
<evidence type="ECO:0000256" key="8">
    <source>
        <dbReference type="PIRSR" id="PIRSR000216-1"/>
    </source>
</evidence>
<dbReference type="RefSeq" id="WP_106702996.1">
    <property type="nucleotide sequence ID" value="NZ_CP027666.1"/>
</dbReference>
<evidence type="ECO:0000313" key="10">
    <source>
        <dbReference type="Proteomes" id="UP000239709"/>
    </source>
</evidence>
<dbReference type="InterPro" id="IPR042128">
    <property type="entry name" value="NuoE_dom"/>
</dbReference>
<dbReference type="EMBL" id="CP027666">
    <property type="protein sequence ID" value="AVO34443.1"/>
    <property type="molecule type" value="Genomic_DNA"/>
</dbReference>
<dbReference type="Proteomes" id="UP000239709">
    <property type="component" value="Chromosome"/>
</dbReference>
<dbReference type="InterPro" id="IPR036249">
    <property type="entry name" value="Thioredoxin-like_sf"/>
</dbReference>
<feature type="binding site" evidence="8">
    <location>
        <position position="138"/>
    </location>
    <ligand>
        <name>[2Fe-2S] cluster</name>
        <dbReference type="ChEBI" id="CHEBI:190135"/>
    </ligand>
</feature>
<feature type="binding site" evidence="8">
    <location>
        <position position="134"/>
    </location>
    <ligand>
        <name>[2Fe-2S] cluster</name>
        <dbReference type="ChEBI" id="CHEBI:190135"/>
    </ligand>
</feature>
<keyword evidence="3 8" id="KW-0479">Metal-binding</keyword>
<dbReference type="PROSITE" id="PS01099">
    <property type="entry name" value="COMPLEX1_24K"/>
    <property type="match status" value="1"/>
</dbReference>
<comment type="cofactor">
    <cofactor evidence="8">
        <name>[2Fe-2S] cluster</name>
        <dbReference type="ChEBI" id="CHEBI:190135"/>
    </cofactor>
    <text evidence="8">Binds 1 [2Fe-2S] cluster.</text>
</comment>
<feature type="binding site" evidence="8">
    <location>
        <position position="98"/>
    </location>
    <ligand>
        <name>[2Fe-2S] cluster</name>
        <dbReference type="ChEBI" id="CHEBI:190135"/>
    </ligand>
</feature>
<feature type="binding site" evidence="8">
    <location>
        <position position="93"/>
    </location>
    <ligand>
        <name>[2Fe-2S] cluster</name>
        <dbReference type="ChEBI" id="CHEBI:190135"/>
    </ligand>
</feature>
<evidence type="ECO:0000256" key="1">
    <source>
        <dbReference type="ARBA" id="ARBA00010643"/>
    </source>
</evidence>
<dbReference type="GO" id="GO:0046872">
    <property type="term" value="F:metal ion binding"/>
    <property type="evidence" value="ECO:0007669"/>
    <property type="project" value="UniProtKB-KW"/>
</dbReference>
<keyword evidence="2 8" id="KW-0001">2Fe-2S</keyword>
<dbReference type="SUPFAM" id="SSF52833">
    <property type="entry name" value="Thioredoxin-like"/>
    <property type="match status" value="1"/>
</dbReference>
<dbReference type="InterPro" id="IPR041921">
    <property type="entry name" value="NuoE_N"/>
</dbReference>
<sequence>MSANASTTAAAPLSDATRERFAREVAKYPADQKQSAVMACLSIVQQEQGWVSPESEVAIAAYLDMPPIAVHEVTTFYNMYNQQPVGRYKFAVCTNLPCQLRGGQAALEYLENKLSIHAGETTPDGRFTLQQCECLGACADAPVMLVNDRTMCSFMSDDKLRQLVDELNQAEGAK</sequence>
<accession>A0A2S0MFF0</accession>
<gene>
    <name evidence="9" type="ORF">C6570_09560</name>
</gene>
<comment type="similarity">
    <text evidence="1">Belongs to the complex I 24 kDa subunit family.</text>
</comment>
<proteinExistence type="inferred from homology"/>
<dbReference type="Gene3D" id="3.40.30.10">
    <property type="entry name" value="Glutaredoxin"/>
    <property type="match status" value="1"/>
</dbReference>
<evidence type="ECO:0000256" key="4">
    <source>
        <dbReference type="ARBA" id="ARBA00023004"/>
    </source>
</evidence>
<dbReference type="AlphaFoldDB" id="A0A2S0MFF0"/>